<dbReference type="InterPro" id="IPR029016">
    <property type="entry name" value="GAF-like_dom_sf"/>
</dbReference>
<dbReference type="SUPFAM" id="SSF55781">
    <property type="entry name" value="GAF domain-like"/>
    <property type="match status" value="1"/>
</dbReference>
<dbReference type="Pfam" id="PF09339">
    <property type="entry name" value="HTH_IclR"/>
    <property type="match status" value="1"/>
</dbReference>
<dbReference type="Gene3D" id="1.10.10.10">
    <property type="entry name" value="Winged helix-like DNA-binding domain superfamily/Winged helix DNA-binding domain"/>
    <property type="match status" value="1"/>
</dbReference>
<keyword evidence="2" id="KW-0238">DNA-binding</keyword>
<organism evidence="6 7">
    <name type="scientific">Tomitella fengzijianii</name>
    <dbReference type="NCBI Taxonomy" id="2597660"/>
    <lineage>
        <taxon>Bacteria</taxon>
        <taxon>Bacillati</taxon>
        <taxon>Actinomycetota</taxon>
        <taxon>Actinomycetes</taxon>
        <taxon>Mycobacteriales</taxon>
        <taxon>Tomitella</taxon>
    </lineage>
</organism>
<sequence>MGGERMPTGRSGDSTLDRVDLIFGAVQEHGYLTLSEVVDHTGIPRSSAHRLLTRMVRMRWLLRVGSNYELGVRLFALGTEGVRNHWFHRIAYPRLRQLHTRTGYVVHMAYLDGTEAMIWDKLGGGAFGAAVPTRIGTHRPAHQSAVGKVLLAAETDEFIEGIRHLAPATSRTITDLDLLHGEIAQVRERRFAVDRAESFNGIGCVATPVLAGVADTSDGHRAVAAISICAPVARIDNRLVAPLLAAAADITRHASPNPMLEHRGGV</sequence>
<dbReference type="Pfam" id="PF01614">
    <property type="entry name" value="IclR_C"/>
    <property type="match status" value="1"/>
</dbReference>
<evidence type="ECO:0000313" key="6">
    <source>
        <dbReference type="EMBL" id="QDQ96232.1"/>
    </source>
</evidence>
<dbReference type="OrthoDB" id="60629at2"/>
<dbReference type="GO" id="GO:0045892">
    <property type="term" value="P:negative regulation of DNA-templated transcription"/>
    <property type="evidence" value="ECO:0007669"/>
    <property type="project" value="TreeGrafter"/>
</dbReference>
<accession>A0A516WZI8</accession>
<dbReference type="GO" id="GO:0003677">
    <property type="term" value="F:DNA binding"/>
    <property type="evidence" value="ECO:0007669"/>
    <property type="project" value="UniProtKB-KW"/>
</dbReference>
<dbReference type="PANTHER" id="PTHR30136">
    <property type="entry name" value="HELIX-TURN-HELIX TRANSCRIPTIONAL REGULATOR, ICLR FAMILY"/>
    <property type="match status" value="1"/>
</dbReference>
<evidence type="ECO:0000259" key="5">
    <source>
        <dbReference type="PROSITE" id="PS51078"/>
    </source>
</evidence>
<dbReference type="KEGG" id="toy:FO059_01340"/>
<gene>
    <name evidence="6" type="ORF">FO059_01340</name>
</gene>
<evidence type="ECO:0000313" key="7">
    <source>
        <dbReference type="Proteomes" id="UP000317344"/>
    </source>
</evidence>
<dbReference type="Gene3D" id="3.30.450.40">
    <property type="match status" value="1"/>
</dbReference>
<dbReference type="AlphaFoldDB" id="A0A516WZI8"/>
<feature type="domain" description="IclR-ED" evidence="5">
    <location>
        <begin position="73"/>
        <end position="256"/>
    </location>
</feature>
<dbReference type="SUPFAM" id="SSF46785">
    <property type="entry name" value="Winged helix' DNA-binding domain"/>
    <property type="match status" value="1"/>
</dbReference>
<dbReference type="PROSITE" id="PS51077">
    <property type="entry name" value="HTH_ICLR"/>
    <property type="match status" value="1"/>
</dbReference>
<dbReference type="SMART" id="SM00346">
    <property type="entry name" value="HTH_ICLR"/>
    <property type="match status" value="1"/>
</dbReference>
<dbReference type="Proteomes" id="UP000317344">
    <property type="component" value="Chromosome"/>
</dbReference>
<dbReference type="InterPro" id="IPR050707">
    <property type="entry name" value="HTH_MetabolicPath_Reg"/>
</dbReference>
<dbReference type="PANTHER" id="PTHR30136:SF35">
    <property type="entry name" value="HTH-TYPE TRANSCRIPTIONAL REGULATOR RV1719"/>
    <property type="match status" value="1"/>
</dbReference>
<feature type="domain" description="HTH iclR-type" evidence="4">
    <location>
        <begin position="13"/>
        <end position="72"/>
    </location>
</feature>
<evidence type="ECO:0000256" key="2">
    <source>
        <dbReference type="ARBA" id="ARBA00023125"/>
    </source>
</evidence>
<keyword evidence="3" id="KW-0804">Transcription</keyword>
<proteinExistence type="predicted"/>
<evidence type="ECO:0000259" key="4">
    <source>
        <dbReference type="PROSITE" id="PS51077"/>
    </source>
</evidence>
<dbReference type="InterPro" id="IPR036390">
    <property type="entry name" value="WH_DNA-bd_sf"/>
</dbReference>
<evidence type="ECO:0000256" key="1">
    <source>
        <dbReference type="ARBA" id="ARBA00023015"/>
    </source>
</evidence>
<keyword evidence="1" id="KW-0805">Transcription regulation</keyword>
<protein>
    <submittedName>
        <fullName evidence="6">IclR family transcriptional regulator</fullName>
    </submittedName>
</protein>
<dbReference type="GO" id="GO:0003700">
    <property type="term" value="F:DNA-binding transcription factor activity"/>
    <property type="evidence" value="ECO:0007669"/>
    <property type="project" value="TreeGrafter"/>
</dbReference>
<reference evidence="6 7" key="1">
    <citation type="submission" date="2019-07" db="EMBL/GenBank/DDBJ databases">
        <title>Tomitella cavernea sp. nov., an actinomycete isolated from soil.</title>
        <authorList>
            <person name="Cheng J."/>
        </authorList>
    </citation>
    <scope>NUCLEOTIDE SEQUENCE [LARGE SCALE GENOMIC DNA]</scope>
    <source>
        <strain evidence="6 7">HY188</strain>
    </source>
</reference>
<dbReference type="PROSITE" id="PS51078">
    <property type="entry name" value="ICLR_ED"/>
    <property type="match status" value="1"/>
</dbReference>
<dbReference type="EMBL" id="CP041765">
    <property type="protein sequence ID" value="QDQ96232.1"/>
    <property type="molecule type" value="Genomic_DNA"/>
</dbReference>
<reference evidence="6 7" key="2">
    <citation type="submission" date="2019-07" db="EMBL/GenBank/DDBJ databases">
        <authorList>
            <person name="Huang Y."/>
        </authorList>
    </citation>
    <scope>NUCLEOTIDE SEQUENCE [LARGE SCALE GENOMIC DNA]</scope>
    <source>
        <strain evidence="6 7">HY188</strain>
    </source>
</reference>
<evidence type="ECO:0000256" key="3">
    <source>
        <dbReference type="ARBA" id="ARBA00023163"/>
    </source>
</evidence>
<dbReference type="InterPro" id="IPR014757">
    <property type="entry name" value="Tscrpt_reg_IclR_C"/>
</dbReference>
<dbReference type="InterPro" id="IPR005471">
    <property type="entry name" value="Tscrpt_reg_IclR_N"/>
</dbReference>
<keyword evidence="7" id="KW-1185">Reference proteome</keyword>
<name>A0A516WZI8_9ACTN</name>
<dbReference type="InterPro" id="IPR036388">
    <property type="entry name" value="WH-like_DNA-bd_sf"/>
</dbReference>